<dbReference type="Pfam" id="PF25573">
    <property type="entry name" value="TPR_PSMD3_N"/>
    <property type="match status" value="1"/>
</dbReference>
<dbReference type="PANTHER" id="PTHR10758">
    <property type="entry name" value="26S PROTEASOME NON-ATPASE REGULATORY SUBUNIT 3/COP9 SIGNALOSOME COMPLEX SUBUNIT 3"/>
    <property type="match status" value="1"/>
</dbReference>
<feature type="domain" description="26S proteasome non-ATPase regulatory subunit 3 N-terminal TPR repeats" evidence="1">
    <location>
        <begin position="7"/>
        <end position="88"/>
    </location>
</feature>
<dbReference type="InterPro" id="IPR057985">
    <property type="entry name" value="TPR_PSMD3_N"/>
</dbReference>
<organism evidence="2 3">
    <name type="scientific">Penstemon smallii</name>
    <dbReference type="NCBI Taxonomy" id="265156"/>
    <lineage>
        <taxon>Eukaryota</taxon>
        <taxon>Viridiplantae</taxon>
        <taxon>Streptophyta</taxon>
        <taxon>Embryophyta</taxon>
        <taxon>Tracheophyta</taxon>
        <taxon>Spermatophyta</taxon>
        <taxon>Magnoliopsida</taxon>
        <taxon>eudicotyledons</taxon>
        <taxon>Gunneridae</taxon>
        <taxon>Pentapetalae</taxon>
        <taxon>asterids</taxon>
        <taxon>lamiids</taxon>
        <taxon>Lamiales</taxon>
        <taxon>Plantaginaceae</taxon>
        <taxon>Cheloneae</taxon>
        <taxon>Penstemon</taxon>
    </lineage>
</organism>
<dbReference type="Proteomes" id="UP001634393">
    <property type="component" value="Unassembled WGS sequence"/>
</dbReference>
<name>A0ABD3RJI7_9LAMI</name>
<dbReference type="AlphaFoldDB" id="A0ABD3RJI7"/>
<comment type="caution">
    <text evidence="2">The sequence shown here is derived from an EMBL/GenBank/DDBJ whole genome shotgun (WGS) entry which is preliminary data.</text>
</comment>
<protein>
    <recommendedName>
        <fullName evidence="1">26S proteasome non-ATPase regulatory subunit 3 N-terminal TPR repeats domain-containing protein</fullName>
    </recommendedName>
</protein>
<proteinExistence type="predicted"/>
<evidence type="ECO:0000259" key="1">
    <source>
        <dbReference type="Pfam" id="PF25573"/>
    </source>
</evidence>
<dbReference type="PANTHER" id="PTHR10758:SF2">
    <property type="entry name" value="26S PROTEASOME NON-ATPASE REGULATORY SUBUNIT 3"/>
    <property type="match status" value="1"/>
</dbReference>
<reference evidence="2 3" key="1">
    <citation type="submission" date="2024-12" db="EMBL/GenBank/DDBJ databases">
        <title>The unique morphological basis and parallel evolutionary history of personate flowers in Penstemon.</title>
        <authorList>
            <person name="Depatie T.H."/>
            <person name="Wessinger C.A."/>
        </authorList>
    </citation>
    <scope>NUCLEOTIDE SEQUENCE [LARGE SCALE GENOMIC DNA]</scope>
    <source>
        <strain evidence="2">WTNN_2</strain>
        <tissue evidence="2">Leaf</tissue>
    </source>
</reference>
<gene>
    <name evidence="2" type="ORF">ACJIZ3_014296</name>
</gene>
<evidence type="ECO:0000313" key="2">
    <source>
        <dbReference type="EMBL" id="KAL3813028.1"/>
    </source>
</evidence>
<sequence>MEVDTATSATQAPAKHSLPELEIYGYLLVLIYLIDQKRYNEAKACSSASIARLKNFNRRTVDVLASRLYFYYSLSYKLTGELAEIRGFV</sequence>
<dbReference type="EMBL" id="JBJXBP010000008">
    <property type="protein sequence ID" value="KAL3813028.1"/>
    <property type="molecule type" value="Genomic_DNA"/>
</dbReference>
<accession>A0ABD3RJI7</accession>
<keyword evidence="3" id="KW-1185">Reference proteome</keyword>
<evidence type="ECO:0000313" key="3">
    <source>
        <dbReference type="Proteomes" id="UP001634393"/>
    </source>
</evidence>
<dbReference type="InterPro" id="IPR050756">
    <property type="entry name" value="CSN3"/>
</dbReference>